<dbReference type="EMBL" id="VDMD01000026">
    <property type="protein sequence ID" value="TRM59680.1"/>
    <property type="molecule type" value="Genomic_DNA"/>
</dbReference>
<keyword evidence="2" id="KW-0040">ANK repeat</keyword>
<dbReference type="STRING" id="97359.A0A550C4J4"/>
<feature type="repeat" description="ANK" evidence="2">
    <location>
        <begin position="787"/>
        <end position="826"/>
    </location>
</feature>
<feature type="domain" description="NACHT" evidence="4">
    <location>
        <begin position="331"/>
        <end position="474"/>
    </location>
</feature>
<evidence type="ECO:0000256" key="3">
    <source>
        <dbReference type="SAM" id="MobiDB-lite"/>
    </source>
</evidence>
<dbReference type="Gene3D" id="1.25.40.20">
    <property type="entry name" value="Ankyrin repeat-containing domain"/>
    <property type="match status" value="3"/>
</dbReference>
<dbReference type="InterPro" id="IPR002110">
    <property type="entry name" value="Ankyrin_rpt"/>
</dbReference>
<evidence type="ECO:0000313" key="5">
    <source>
        <dbReference type="EMBL" id="TRM59680.1"/>
    </source>
</evidence>
<dbReference type="SUPFAM" id="SSF48403">
    <property type="entry name" value="Ankyrin repeat"/>
    <property type="match status" value="2"/>
</dbReference>
<accession>A0A550C4J4</accession>
<dbReference type="Pfam" id="PF12796">
    <property type="entry name" value="Ank_2"/>
    <property type="match status" value="2"/>
</dbReference>
<dbReference type="Pfam" id="PF17109">
    <property type="entry name" value="Goodbye"/>
    <property type="match status" value="1"/>
</dbReference>
<protein>
    <recommendedName>
        <fullName evidence="4">NACHT domain-containing protein</fullName>
    </recommendedName>
</protein>
<dbReference type="AlphaFoldDB" id="A0A550C4J4"/>
<feature type="region of interest" description="Disordered" evidence="3">
    <location>
        <begin position="1"/>
        <end position="51"/>
    </location>
</feature>
<feature type="repeat" description="ANK" evidence="2">
    <location>
        <begin position="858"/>
        <end position="902"/>
    </location>
</feature>
<feature type="repeat" description="ANK" evidence="2">
    <location>
        <begin position="936"/>
        <end position="968"/>
    </location>
</feature>
<dbReference type="InterPro" id="IPR056884">
    <property type="entry name" value="NPHP3-like_N"/>
</dbReference>
<evidence type="ECO:0000256" key="1">
    <source>
        <dbReference type="ARBA" id="ARBA00022737"/>
    </source>
</evidence>
<comment type="caution">
    <text evidence="5">The sequence shown here is derived from an EMBL/GenBank/DDBJ whole genome shotgun (WGS) entry which is preliminary data.</text>
</comment>
<gene>
    <name evidence="5" type="ORF">BD626DRAFT_572363</name>
</gene>
<dbReference type="Pfam" id="PF24883">
    <property type="entry name" value="NPHP3_N"/>
    <property type="match status" value="1"/>
</dbReference>
<dbReference type="PANTHER" id="PTHR10039">
    <property type="entry name" value="AMELOGENIN"/>
    <property type="match status" value="1"/>
</dbReference>
<keyword evidence="6" id="KW-1185">Reference proteome</keyword>
<organism evidence="5 6">
    <name type="scientific">Schizophyllum amplum</name>
    <dbReference type="NCBI Taxonomy" id="97359"/>
    <lineage>
        <taxon>Eukaryota</taxon>
        <taxon>Fungi</taxon>
        <taxon>Dikarya</taxon>
        <taxon>Basidiomycota</taxon>
        <taxon>Agaricomycotina</taxon>
        <taxon>Agaricomycetes</taxon>
        <taxon>Agaricomycetidae</taxon>
        <taxon>Agaricales</taxon>
        <taxon>Schizophyllaceae</taxon>
        <taxon>Schizophyllum</taxon>
    </lineage>
</organism>
<dbReference type="PROSITE" id="PS50837">
    <property type="entry name" value="NACHT"/>
    <property type="match status" value="1"/>
</dbReference>
<reference evidence="5 6" key="1">
    <citation type="journal article" date="2019" name="New Phytol.">
        <title>Comparative genomics reveals unique wood-decay strategies and fruiting body development in the Schizophyllaceae.</title>
        <authorList>
            <person name="Almasi E."/>
            <person name="Sahu N."/>
            <person name="Krizsan K."/>
            <person name="Balint B."/>
            <person name="Kovacs G.M."/>
            <person name="Kiss B."/>
            <person name="Cseklye J."/>
            <person name="Drula E."/>
            <person name="Henrissat B."/>
            <person name="Nagy I."/>
            <person name="Chovatia M."/>
            <person name="Adam C."/>
            <person name="LaButti K."/>
            <person name="Lipzen A."/>
            <person name="Riley R."/>
            <person name="Grigoriev I.V."/>
            <person name="Nagy L.G."/>
        </authorList>
    </citation>
    <scope>NUCLEOTIDE SEQUENCE [LARGE SCALE GENOMIC DNA]</scope>
    <source>
        <strain evidence="5 6">NL-1724</strain>
    </source>
</reference>
<proteinExistence type="predicted"/>
<feature type="compositionally biased region" description="Low complexity" evidence="3">
    <location>
        <begin position="11"/>
        <end position="21"/>
    </location>
</feature>
<dbReference type="InterPro" id="IPR031350">
    <property type="entry name" value="Goodbye_dom"/>
</dbReference>
<dbReference type="Gene3D" id="3.40.50.300">
    <property type="entry name" value="P-loop containing nucleotide triphosphate hydrolases"/>
    <property type="match status" value="1"/>
</dbReference>
<dbReference type="SMART" id="SM00248">
    <property type="entry name" value="ANK"/>
    <property type="match status" value="5"/>
</dbReference>
<keyword evidence="1" id="KW-0677">Repeat</keyword>
<dbReference type="OrthoDB" id="7464126at2759"/>
<feature type="compositionally biased region" description="Pro residues" evidence="3">
    <location>
        <begin position="30"/>
        <end position="50"/>
    </location>
</feature>
<evidence type="ECO:0000256" key="2">
    <source>
        <dbReference type="PROSITE-ProRule" id="PRU00023"/>
    </source>
</evidence>
<feature type="region of interest" description="Disordered" evidence="3">
    <location>
        <begin position="1128"/>
        <end position="1173"/>
    </location>
</feature>
<dbReference type="PROSITE" id="PS50088">
    <property type="entry name" value="ANK_REPEAT"/>
    <property type="match status" value="4"/>
</dbReference>
<feature type="compositionally biased region" description="Pro residues" evidence="3">
    <location>
        <begin position="1"/>
        <end position="10"/>
    </location>
</feature>
<sequence length="1173" mass="129442">MSYPPHPSTPASPGASTPATGRASPETSARPPPAPSVQPAPAPSQAPTPVDPLASLWKDAVKRYEKITGVDLSAYKVLDSEDAVVKHVEQHEFEFRKFRADGPQQLRSKIKPIAAVVQTLCGVFGEAVTMPYSPVKAVFAAIGVIIQASRKVSEDFEAIVDAFDTMEHHLRIVKPIAAVDMHDALKEASVKLLGQILVVLGVITNLQKTRRLLENSRDWHEQDQSFTRNFLAQIWDIARETHTLFGQTVSSSADLTASRSILEGIQATLLHMIDETKKEQRSGDVYKICQWLRYPDCSVKLNSVISSRVPGTGSWFLDSNDFGTFLSGALRVLWLHGQAGSGKSTMMAAAIRELQAHCTSSNGGYITLTHLFDLTNGAQNQDVRALLSSLLCQLAYHRDDAREELLEVRGEHMDGHTQPSLEKMQHHLWRLVRRSPRLFVVVDALDEAHIDDLVPLLRALRAYSDISLLISSRTEVHPRMDLVHLSDVQVYMTGDIVKCDIETFLHVALADGGLLAHMSADFMELVQEKLGNGSAGNFRWASLQVKELASVAGIPALICEALENLSPTLGDFYNQVLSKIPKARCEVVIRLLSWLLFSKGRLSKAEFSELLAFSYPKSQTMPIFDPKLRPSSTDDVMRIISSTFVSYNGDYVRLSHASVRDHLLSIPATSPFYIDAPRAQCHITRMRLAYLLHVGVDADAIPDHRSDYPLYEDAATHWLFSADGGLQRQKDLEQDLIEFVKINKRAYSDWREGPGPIIECAVYDSRTRVVRLLYNHLKVDVDAWLNEGGKPLHIAMHIFDNDNEPEDLDLIHALIDAGVDVNDDDHGQTALHMACARKPEIVDVLLTAGASTGIRNEQGETALFLAVCTAYYKIYYDDFIIPSTETVRLLLAAGADTNIVNNTGHTLLGRAVIHYSTDNVVLLLDAGATVNVHDTDGRTPLHLASAHCKEYMTRLLLDAGADVNVSDKTGRTALSWLPSPSEDALGLFWLTSRSTCAPVDIIIRLLLDAGANVDSRDNSGMTPLHHTVNTIFYVHQAGQDDIRNWIEAAEFRSIHTRNAEGQTFESSPDAVGAGEAMIRALLAVGADREARDNCGRSPLDLAEDKMKSVLYFWERHDLEKAIAPLRRPATRSVTDAPDGMDGSEGPTDGDEGQDEEEDSEEQGTEELAGADQV</sequence>
<dbReference type="InterPro" id="IPR027417">
    <property type="entry name" value="P-loop_NTPase"/>
</dbReference>
<dbReference type="Proteomes" id="UP000320762">
    <property type="component" value="Unassembled WGS sequence"/>
</dbReference>
<dbReference type="PROSITE" id="PS50297">
    <property type="entry name" value="ANK_REP_REGION"/>
    <property type="match status" value="1"/>
</dbReference>
<feature type="compositionally biased region" description="Acidic residues" evidence="3">
    <location>
        <begin position="1147"/>
        <end position="1164"/>
    </location>
</feature>
<dbReference type="SUPFAM" id="SSF52540">
    <property type="entry name" value="P-loop containing nucleoside triphosphate hydrolases"/>
    <property type="match status" value="1"/>
</dbReference>
<evidence type="ECO:0000313" key="6">
    <source>
        <dbReference type="Proteomes" id="UP000320762"/>
    </source>
</evidence>
<feature type="repeat" description="ANK" evidence="2">
    <location>
        <begin position="903"/>
        <end position="935"/>
    </location>
</feature>
<evidence type="ECO:0000259" key="4">
    <source>
        <dbReference type="PROSITE" id="PS50837"/>
    </source>
</evidence>
<dbReference type="InterPro" id="IPR036770">
    <property type="entry name" value="Ankyrin_rpt-contain_sf"/>
</dbReference>
<dbReference type="PANTHER" id="PTHR10039:SF16">
    <property type="entry name" value="GPI INOSITOL-DEACYLASE"/>
    <property type="match status" value="1"/>
</dbReference>
<name>A0A550C4J4_9AGAR</name>
<dbReference type="InterPro" id="IPR007111">
    <property type="entry name" value="NACHT_NTPase"/>
</dbReference>